<name>A0AAQ4D0R8_AMBAM</name>
<evidence type="ECO:0000313" key="3">
    <source>
        <dbReference type="Proteomes" id="UP001321473"/>
    </source>
</evidence>
<feature type="chain" id="PRO_5043030090" evidence="1">
    <location>
        <begin position="22"/>
        <end position="1197"/>
    </location>
</feature>
<keyword evidence="3" id="KW-1185">Reference proteome</keyword>
<gene>
    <name evidence="2" type="ORF">V5799_001215</name>
</gene>
<dbReference type="Proteomes" id="UP001321473">
    <property type="component" value="Unassembled WGS sequence"/>
</dbReference>
<sequence length="1197" mass="129071">MTALLFSWDLALLETPPGSRGVTSLETTNIQEARHRFVFCGHDGRGLAMTLTRTLFCVLQGIFLIGASTATSAYTCWDRSDIVGVYQLRPDYTVDQMTAWIFSGDLALLATPPGSRGVTSPESTTIKEAPHRAFSRSAHLQQRAPTRAGIEAISFGVYQLRPDYTVDQMTAWVFSGDLALLATPPGSRGVTSPESTTIKQAPHRFVFCGHDGRGLAMTPTRTLFCVLQGIFQIGASPATSAYTCGDRSDIVGVYQLRPDYTVDQMTALLFSGTWPLLATPPGSRGVTSPETTNIQEAPHRFVFCGHDGRGLAMTLTRTLFCVLQGIFQIGASTATSAYTCWDRSDIVGVYQLRPDYTVDQMTAWIFSGDLALLATPPGSRGVTSPESTTIKEAPHRAFSRSAHLQQRAPTRAGIEAISFGVYQLRPDYTVDQMTAWSFSGDLALLATTPGSRGVTSPENTTIKEAPHRFVFCGHDGRGLAMTPTRTLFCVLQGIFQIGASTATSAYTCGDRSDIVGVYQLRPDYTVDQMTALLYSRDLALLATPPGSRGVTSPETTNIQEAPHRFVFCGHDGRGLAITLTRTLFCVLQGIFQIGVSAATSAYTCGDRSDIVGVYQLRPDYTVDQMTAWLFSGDLALLATPPGSRDVTSPKNTTIKKHLTDDSIVIFWDLALLATPPGSRGVTSPETTNIQEAPHRFVFCGHDGRGLAITLTRTLFCVLQGIFQIGASTATSAYTCGDRSDIVGVYQLRPELPVDQMTAWLFSGDLALLATPPGSRGVTSPESTTIKEAPHRSVFCGHDGRGLAMTPTRTLFCVLQGNFLIGASAATSAYTCGDRSDIVGVYQLRPDYTVDQMTAWLFSGDLALLATPPGSRDVTSPKNTTIKEAAHRFVFCGHDGRGLAMTPTRTLFCVLQGIFQIGASTATSGYTCGDRSDIVGVYQLRPDYTVDQMTAWVFSGDLTLLATIPGSCGVTSPESTTIKEALHRFVFCGHDGRGLAMTPTRTLFCVLQGIFEIGASTATSAYTCGDRSDIVGVYQLRPDYTVDQMTALLYSRDVALLATPPGSRGVTSPETTNIQEAPHRFVFCGHDGRGLAITLTRTLFWVLQGIFQIGVSTATSAYTCGARSDNVGVYQFRPDYAVDHMTAWLFSGDLALLATPPGSRDVTSPKSTTIKEAPHRLLFCGHDGPGVAMTLTRSFSAF</sequence>
<dbReference type="AlphaFoldDB" id="A0AAQ4D0R8"/>
<organism evidence="2 3">
    <name type="scientific">Amblyomma americanum</name>
    <name type="common">Lone star tick</name>
    <dbReference type="NCBI Taxonomy" id="6943"/>
    <lineage>
        <taxon>Eukaryota</taxon>
        <taxon>Metazoa</taxon>
        <taxon>Ecdysozoa</taxon>
        <taxon>Arthropoda</taxon>
        <taxon>Chelicerata</taxon>
        <taxon>Arachnida</taxon>
        <taxon>Acari</taxon>
        <taxon>Parasitiformes</taxon>
        <taxon>Ixodida</taxon>
        <taxon>Ixodoidea</taxon>
        <taxon>Ixodidae</taxon>
        <taxon>Amblyomminae</taxon>
        <taxon>Amblyomma</taxon>
    </lineage>
</organism>
<protein>
    <submittedName>
        <fullName evidence="2">Uncharacterized protein</fullName>
    </submittedName>
</protein>
<dbReference type="EMBL" id="JARKHS020036515">
    <property type="protein sequence ID" value="KAK8756058.1"/>
    <property type="molecule type" value="Genomic_DNA"/>
</dbReference>
<keyword evidence="1" id="KW-0732">Signal</keyword>
<reference evidence="2 3" key="1">
    <citation type="journal article" date="2023" name="Arcadia Sci">
        <title>De novo assembly of a long-read Amblyomma americanum tick genome.</title>
        <authorList>
            <person name="Chou S."/>
            <person name="Poskanzer K.E."/>
            <person name="Rollins M."/>
            <person name="Thuy-Boun P.S."/>
        </authorList>
    </citation>
    <scope>NUCLEOTIDE SEQUENCE [LARGE SCALE GENOMIC DNA]</scope>
    <source>
        <strain evidence="2">F_SG_1</strain>
        <tissue evidence="2">Salivary glands</tissue>
    </source>
</reference>
<comment type="caution">
    <text evidence="2">The sequence shown here is derived from an EMBL/GenBank/DDBJ whole genome shotgun (WGS) entry which is preliminary data.</text>
</comment>
<proteinExistence type="predicted"/>
<feature type="signal peptide" evidence="1">
    <location>
        <begin position="1"/>
        <end position="21"/>
    </location>
</feature>
<evidence type="ECO:0000256" key="1">
    <source>
        <dbReference type="SAM" id="SignalP"/>
    </source>
</evidence>
<accession>A0AAQ4D0R8</accession>
<evidence type="ECO:0000313" key="2">
    <source>
        <dbReference type="EMBL" id="KAK8756058.1"/>
    </source>
</evidence>